<gene>
    <name evidence="1" type="ORF">K2173_002347</name>
</gene>
<name>A0AAV8TAZ1_9ROSI</name>
<evidence type="ECO:0000313" key="1">
    <source>
        <dbReference type="EMBL" id="KAJ8763464.1"/>
    </source>
</evidence>
<protein>
    <submittedName>
        <fullName evidence="1">Uncharacterized protein</fullName>
    </submittedName>
</protein>
<proteinExistence type="predicted"/>
<dbReference type="AlphaFoldDB" id="A0AAV8TAZ1"/>
<keyword evidence="2" id="KW-1185">Reference proteome</keyword>
<reference evidence="1 2" key="1">
    <citation type="submission" date="2021-09" db="EMBL/GenBank/DDBJ databases">
        <title>Genomic insights and catalytic innovation underlie evolution of tropane alkaloids biosynthesis.</title>
        <authorList>
            <person name="Wang Y.-J."/>
            <person name="Tian T."/>
            <person name="Huang J.-P."/>
            <person name="Huang S.-X."/>
        </authorList>
    </citation>
    <scope>NUCLEOTIDE SEQUENCE [LARGE SCALE GENOMIC DNA]</scope>
    <source>
        <strain evidence="1">KIB-2018</strain>
        <tissue evidence="1">Leaf</tissue>
    </source>
</reference>
<evidence type="ECO:0000313" key="2">
    <source>
        <dbReference type="Proteomes" id="UP001159364"/>
    </source>
</evidence>
<dbReference type="EMBL" id="JAIWQS010000005">
    <property type="protein sequence ID" value="KAJ8763464.1"/>
    <property type="molecule type" value="Genomic_DNA"/>
</dbReference>
<sequence>MPANGDITTPDTVRFRILERKTNNVHVTRALADGEFMIQPPDVDTAGSSRTPSMVLLEQMGRLERRQSTLKNLFHKLQSQVTRIERNLAQWFKCSGHGDPPYPPSP</sequence>
<dbReference type="Proteomes" id="UP001159364">
    <property type="component" value="Linkage Group LG05"/>
</dbReference>
<comment type="caution">
    <text evidence="1">The sequence shown here is derived from an EMBL/GenBank/DDBJ whole genome shotgun (WGS) entry which is preliminary data.</text>
</comment>
<accession>A0AAV8TAZ1</accession>
<organism evidence="1 2">
    <name type="scientific">Erythroxylum novogranatense</name>
    <dbReference type="NCBI Taxonomy" id="1862640"/>
    <lineage>
        <taxon>Eukaryota</taxon>
        <taxon>Viridiplantae</taxon>
        <taxon>Streptophyta</taxon>
        <taxon>Embryophyta</taxon>
        <taxon>Tracheophyta</taxon>
        <taxon>Spermatophyta</taxon>
        <taxon>Magnoliopsida</taxon>
        <taxon>eudicotyledons</taxon>
        <taxon>Gunneridae</taxon>
        <taxon>Pentapetalae</taxon>
        <taxon>rosids</taxon>
        <taxon>fabids</taxon>
        <taxon>Malpighiales</taxon>
        <taxon>Erythroxylaceae</taxon>
        <taxon>Erythroxylum</taxon>
    </lineage>
</organism>